<evidence type="ECO:0000259" key="2">
    <source>
        <dbReference type="Pfam" id="PF07589"/>
    </source>
</evidence>
<dbReference type="EMBL" id="JANFAV010000009">
    <property type="protein sequence ID" value="MCW6535896.1"/>
    <property type="molecule type" value="Genomic_DNA"/>
</dbReference>
<name>A0AA42CUX1_9SPHN</name>
<dbReference type="NCBIfam" id="NF035944">
    <property type="entry name" value="PEPxxWA-CTERM"/>
    <property type="match status" value="1"/>
</dbReference>
<dbReference type="RefSeq" id="WP_179513346.1">
    <property type="nucleotide sequence ID" value="NZ_JANFAV010000009.1"/>
</dbReference>
<organism evidence="3 4">
    <name type="scientific">Sphingomonas lycopersici</name>
    <dbReference type="NCBI Taxonomy" id="2951807"/>
    <lineage>
        <taxon>Bacteria</taxon>
        <taxon>Pseudomonadati</taxon>
        <taxon>Pseudomonadota</taxon>
        <taxon>Alphaproteobacteria</taxon>
        <taxon>Sphingomonadales</taxon>
        <taxon>Sphingomonadaceae</taxon>
        <taxon>Sphingomonas</taxon>
    </lineage>
</organism>
<keyword evidence="4" id="KW-1185">Reference proteome</keyword>
<feature type="domain" description="Ice-binding protein C-terminal" evidence="2">
    <location>
        <begin position="179"/>
        <end position="202"/>
    </location>
</feature>
<dbReference type="Pfam" id="PF07589">
    <property type="entry name" value="PEP-CTERM"/>
    <property type="match status" value="1"/>
</dbReference>
<evidence type="ECO:0000313" key="4">
    <source>
        <dbReference type="Proteomes" id="UP001165565"/>
    </source>
</evidence>
<keyword evidence="1" id="KW-0732">Signal</keyword>
<sequence>MRNSIGLSAAILAAAIAPAAADAANVIPSNWSSITAPVGDGVLRPGSPWGPGSNAPALDRIVDGIFAPEQHQWNNDSFWWDQTQTVSPYYITIQLSHSFSFDRLVLQGDDNDNYLVEYWSGGAWHSAFTAAAVNSFGLITRDSGILPSFSTDRFRLSAFGGDQYYAISEFQAFAGGGGVPEPATWAMMILGLGAIGAALRRRRPAATVRFT</sequence>
<dbReference type="Proteomes" id="UP001165565">
    <property type="component" value="Unassembled WGS sequence"/>
</dbReference>
<dbReference type="InterPro" id="IPR013424">
    <property type="entry name" value="Ice-binding_C"/>
</dbReference>
<feature type="signal peptide" evidence="1">
    <location>
        <begin position="1"/>
        <end position="23"/>
    </location>
</feature>
<reference evidence="3" key="1">
    <citation type="submission" date="2022-06" db="EMBL/GenBank/DDBJ databases">
        <title>Sphingomonas sp. nov. isolated from rhizosphere soil of tomato.</title>
        <authorList>
            <person name="Dong H."/>
            <person name="Gao R."/>
        </authorList>
    </citation>
    <scope>NUCLEOTIDE SEQUENCE</scope>
    <source>
        <strain evidence="3">MMSM24</strain>
    </source>
</reference>
<dbReference type="Gene3D" id="2.60.120.260">
    <property type="entry name" value="Galactose-binding domain-like"/>
    <property type="match status" value="1"/>
</dbReference>
<comment type="caution">
    <text evidence="3">The sequence shown here is derived from an EMBL/GenBank/DDBJ whole genome shotgun (WGS) entry which is preliminary data.</text>
</comment>
<dbReference type="AlphaFoldDB" id="A0AA42CUX1"/>
<feature type="chain" id="PRO_5041299592" evidence="1">
    <location>
        <begin position="24"/>
        <end position="211"/>
    </location>
</feature>
<proteinExistence type="predicted"/>
<accession>A0AA42CUX1</accession>
<dbReference type="NCBIfam" id="TIGR02595">
    <property type="entry name" value="PEP_CTERM"/>
    <property type="match status" value="1"/>
</dbReference>
<evidence type="ECO:0000256" key="1">
    <source>
        <dbReference type="SAM" id="SignalP"/>
    </source>
</evidence>
<gene>
    <name evidence="3" type="ORF">NEE01_14020</name>
</gene>
<protein>
    <submittedName>
        <fullName evidence="3">PEPxxWA-CTERM sorting domain-containing protein</fullName>
    </submittedName>
</protein>
<evidence type="ECO:0000313" key="3">
    <source>
        <dbReference type="EMBL" id="MCW6535896.1"/>
    </source>
</evidence>